<name>A0ABS4APD7_9PROT</name>
<comment type="caution">
    <text evidence="1">The sequence shown here is derived from an EMBL/GenBank/DDBJ whole genome shotgun (WGS) entry which is preliminary data.</text>
</comment>
<sequence length="207" mass="21864">MATGGIISVLNDLGEGCDRADYEAWYQQDHLPDRLSVPGFRHARRYRRIAGPAQEYFTFYETDSSGVLRTPAYQRRLAEPTAWTTRMMPHFRAMNRTVCDIAADAGAGIGGIVALLGGGRPVAADGATLADLPARPGVTRARLWRAAEGMPANPEAALRPGGDASFSAILLVEGTSEAAVMAAAREAAAGLGMPGDPATYALIYASP</sequence>
<evidence type="ECO:0008006" key="3">
    <source>
        <dbReference type="Google" id="ProtNLM"/>
    </source>
</evidence>
<accession>A0ABS4APD7</accession>
<evidence type="ECO:0000313" key="2">
    <source>
        <dbReference type="Proteomes" id="UP000680815"/>
    </source>
</evidence>
<dbReference type="Proteomes" id="UP000680815">
    <property type="component" value="Unassembled WGS sequence"/>
</dbReference>
<dbReference type="InterPro" id="IPR011008">
    <property type="entry name" value="Dimeric_a/b-barrel"/>
</dbReference>
<proteinExistence type="predicted"/>
<dbReference type="SUPFAM" id="SSF54909">
    <property type="entry name" value="Dimeric alpha+beta barrel"/>
    <property type="match status" value="1"/>
</dbReference>
<protein>
    <recommendedName>
        <fullName evidence="3">EthD domain-containing protein</fullName>
    </recommendedName>
</protein>
<gene>
    <name evidence="1" type="ORF">J5Y09_04825</name>
</gene>
<dbReference type="RefSeq" id="WP_209350620.1">
    <property type="nucleotide sequence ID" value="NZ_JAGIYZ010000003.1"/>
</dbReference>
<evidence type="ECO:0000313" key="1">
    <source>
        <dbReference type="EMBL" id="MBP0463225.1"/>
    </source>
</evidence>
<keyword evidence="2" id="KW-1185">Reference proteome</keyword>
<reference evidence="1 2" key="1">
    <citation type="submission" date="2021-03" db="EMBL/GenBank/DDBJ databases">
        <authorList>
            <person name="So Y."/>
        </authorList>
    </citation>
    <scope>NUCLEOTIDE SEQUENCE [LARGE SCALE GENOMIC DNA]</scope>
    <source>
        <strain evidence="1 2">PWR1</strain>
    </source>
</reference>
<dbReference type="EMBL" id="JAGIYZ010000003">
    <property type="protein sequence ID" value="MBP0463225.1"/>
    <property type="molecule type" value="Genomic_DNA"/>
</dbReference>
<organism evidence="1 2">
    <name type="scientific">Roseomonas nitratireducens</name>
    <dbReference type="NCBI Taxonomy" id="2820810"/>
    <lineage>
        <taxon>Bacteria</taxon>
        <taxon>Pseudomonadati</taxon>
        <taxon>Pseudomonadota</taxon>
        <taxon>Alphaproteobacteria</taxon>
        <taxon>Acetobacterales</taxon>
        <taxon>Roseomonadaceae</taxon>
        <taxon>Roseomonas</taxon>
    </lineage>
</organism>